<protein>
    <submittedName>
        <fullName evidence="2">Uncharacterized protein</fullName>
    </submittedName>
</protein>
<name>A0A9W6JMX6_9HYPH</name>
<organism evidence="2 3">
    <name type="scientific">Methylopila turkensis</name>
    <dbReference type="NCBI Taxonomy" id="1437816"/>
    <lineage>
        <taxon>Bacteria</taxon>
        <taxon>Pseudomonadati</taxon>
        <taxon>Pseudomonadota</taxon>
        <taxon>Alphaproteobacteria</taxon>
        <taxon>Hyphomicrobiales</taxon>
        <taxon>Methylopilaceae</taxon>
        <taxon>Methylopila</taxon>
    </lineage>
</organism>
<evidence type="ECO:0000313" key="2">
    <source>
        <dbReference type="EMBL" id="GLK80047.1"/>
    </source>
</evidence>
<dbReference type="EMBL" id="BSFL01000002">
    <property type="protein sequence ID" value="GLK80047.1"/>
    <property type="molecule type" value="Genomic_DNA"/>
</dbReference>
<accession>A0A9W6JMX6</accession>
<comment type="caution">
    <text evidence="2">The sequence shown here is derived from an EMBL/GenBank/DDBJ whole genome shotgun (WGS) entry which is preliminary data.</text>
</comment>
<evidence type="ECO:0000256" key="1">
    <source>
        <dbReference type="SAM" id="MobiDB-lite"/>
    </source>
</evidence>
<proteinExistence type="predicted"/>
<sequence>MMTMGTKAAARRSRPTSRRDAAAKRIAVVWSPKAWLRAGRTGSAEDYEALKEERTMSGDATLLMMPDGDRPEAADFAAGDAFRTFEAAVRAAHERVSPKDPFAPWIRFGGTIMSPEEVMAINTPPAPLKVAEGAEVSDRLDDDLENTFPASDPPARTEP</sequence>
<dbReference type="AlphaFoldDB" id="A0A9W6JMX6"/>
<reference evidence="2" key="2">
    <citation type="submission" date="2023-01" db="EMBL/GenBank/DDBJ databases">
        <authorList>
            <person name="Sun Q."/>
            <person name="Evtushenko L."/>
        </authorList>
    </citation>
    <scope>NUCLEOTIDE SEQUENCE</scope>
    <source>
        <strain evidence="2">VKM B-2748</strain>
    </source>
</reference>
<keyword evidence="3" id="KW-1185">Reference proteome</keyword>
<feature type="region of interest" description="Disordered" evidence="1">
    <location>
        <begin position="1"/>
        <end position="21"/>
    </location>
</feature>
<gene>
    <name evidence="2" type="ORF">GCM10008174_17880</name>
</gene>
<feature type="region of interest" description="Disordered" evidence="1">
    <location>
        <begin position="132"/>
        <end position="159"/>
    </location>
</feature>
<reference evidence="2" key="1">
    <citation type="journal article" date="2014" name="Int. J. Syst. Evol. Microbiol.">
        <title>Complete genome sequence of Corynebacterium casei LMG S-19264T (=DSM 44701T), isolated from a smear-ripened cheese.</title>
        <authorList>
            <consortium name="US DOE Joint Genome Institute (JGI-PGF)"/>
            <person name="Walter F."/>
            <person name="Albersmeier A."/>
            <person name="Kalinowski J."/>
            <person name="Ruckert C."/>
        </authorList>
    </citation>
    <scope>NUCLEOTIDE SEQUENCE</scope>
    <source>
        <strain evidence="2">VKM B-2748</strain>
    </source>
</reference>
<evidence type="ECO:0000313" key="3">
    <source>
        <dbReference type="Proteomes" id="UP001143309"/>
    </source>
</evidence>
<dbReference type="Proteomes" id="UP001143309">
    <property type="component" value="Unassembled WGS sequence"/>
</dbReference>